<name>A0A183BLQ2_GLOPA</name>
<accession>A0A183BLQ2</accession>
<keyword evidence="1" id="KW-1185">Reference proteome</keyword>
<proteinExistence type="predicted"/>
<reference evidence="1" key="1">
    <citation type="submission" date="2014-05" db="EMBL/GenBank/DDBJ databases">
        <title>The genome and life-stage specific transcriptomes of Globodera pallida elucidate key aspects of plant parasitism by a cyst nematode.</title>
        <authorList>
            <person name="Cotton J.A."/>
            <person name="Lilley C.J."/>
            <person name="Jones L.M."/>
            <person name="Kikuchi T."/>
            <person name="Reid A.J."/>
            <person name="Thorpe P."/>
            <person name="Tsai I.J."/>
            <person name="Beasley H."/>
            <person name="Blok V."/>
            <person name="Cock P.J.A."/>
            <person name="Van den Akker S.E."/>
            <person name="Holroyd N."/>
            <person name="Hunt M."/>
            <person name="Mantelin S."/>
            <person name="Naghra H."/>
            <person name="Pain A."/>
            <person name="Palomares-Rius J.E."/>
            <person name="Zarowiecki M."/>
            <person name="Berriman M."/>
            <person name="Jones J.T."/>
            <person name="Urwin P.E."/>
        </authorList>
    </citation>
    <scope>NUCLEOTIDE SEQUENCE [LARGE SCALE GENOMIC DNA]</scope>
    <source>
        <strain evidence="1">Lindley</strain>
    </source>
</reference>
<organism evidence="1 2">
    <name type="scientific">Globodera pallida</name>
    <name type="common">Potato cyst nematode worm</name>
    <name type="synonym">Heterodera pallida</name>
    <dbReference type="NCBI Taxonomy" id="36090"/>
    <lineage>
        <taxon>Eukaryota</taxon>
        <taxon>Metazoa</taxon>
        <taxon>Ecdysozoa</taxon>
        <taxon>Nematoda</taxon>
        <taxon>Chromadorea</taxon>
        <taxon>Rhabditida</taxon>
        <taxon>Tylenchina</taxon>
        <taxon>Tylenchomorpha</taxon>
        <taxon>Tylenchoidea</taxon>
        <taxon>Heteroderidae</taxon>
        <taxon>Heteroderinae</taxon>
        <taxon>Globodera</taxon>
    </lineage>
</organism>
<dbReference type="WBParaSite" id="GPLIN_000153700">
    <property type="protein sequence ID" value="GPLIN_000153700"/>
    <property type="gene ID" value="GPLIN_000153700"/>
</dbReference>
<reference evidence="2" key="2">
    <citation type="submission" date="2016-06" db="UniProtKB">
        <authorList>
            <consortium name="WormBaseParasite"/>
        </authorList>
    </citation>
    <scope>IDENTIFICATION</scope>
</reference>
<evidence type="ECO:0000313" key="2">
    <source>
        <dbReference type="WBParaSite" id="GPLIN_000153700"/>
    </source>
</evidence>
<protein>
    <submittedName>
        <fullName evidence="2">Ig-like domain-containing protein</fullName>
    </submittedName>
</protein>
<sequence>MIKLNIFSELKMVNKLQCLHITDIIASHSTNGSGPLAQIVSWKWEGGTQKIEKIVMLDRGDSADLECLNTSFVTRILKKREVVENPCPPLSSPDDDLTVHIGQRQCKTQ</sequence>
<evidence type="ECO:0000313" key="1">
    <source>
        <dbReference type="Proteomes" id="UP000050741"/>
    </source>
</evidence>
<dbReference type="AlphaFoldDB" id="A0A183BLQ2"/>
<dbReference type="Proteomes" id="UP000050741">
    <property type="component" value="Unassembled WGS sequence"/>
</dbReference>